<dbReference type="EMBL" id="CP002305">
    <property type="protein sequence ID" value="ADQ17784.1"/>
    <property type="molecule type" value="Genomic_DNA"/>
</dbReference>
<protein>
    <submittedName>
        <fullName evidence="6">Alkaline phosphatase</fullName>
    </submittedName>
</protein>
<comment type="cofactor">
    <cofactor evidence="3">
        <name>Mg(2+)</name>
        <dbReference type="ChEBI" id="CHEBI:18420"/>
    </cofactor>
    <text evidence="3">Binds 1 Mg(2+) ion.</text>
</comment>
<name>E4RTR0_LEAB4</name>
<evidence type="ECO:0000313" key="7">
    <source>
        <dbReference type="Proteomes" id="UP000007435"/>
    </source>
</evidence>
<sequence length="464" mass="50912">MNRRHFFRNSSLALAGTGLIGPQPLFAASAQKAKNIIFLVSDGMSTGTLHMANLYCERTLGRSSHWIQLYKDRKASRGLMDTQSANSIVTDSAAGSSAFGGGFKVNNGSLNIHPDGRENMPIWQKFKKAGKKAGIVTSVTATHATPAGFCVTSKSRNAEPEIAEKYLELGIDVVMGGGDEHFNAEHRKDKKDLYAAYAAKGYEVAKSRDELQKISAKKPLLAIFSSGAIPYAIDRENDPELKKTTPSLAEMAKSAIEVLSKHQNGFVLQIEGGKVDWAAHANDIAGLIYDQLAFDEAIKVAIDFAEKDKNTLVIMTTDHGNANPGTISGGKASEGFDSIRNYKKTNEWLLNQITKDTTASQIKDLIHATNGFAPTDEEIKSIKSYYDDIVRGEDGLYNYKKVPFKLYSEIQKKYNYIGWISMSHSSDHVEVAAYGPGSELLQPYCMNTDLHYLMLQAAEVPNSF</sequence>
<keyword evidence="5" id="KW-0732">Signal</keyword>
<keyword evidence="3" id="KW-0479">Metal-binding</keyword>
<dbReference type="GO" id="GO:0004035">
    <property type="term" value="F:alkaline phosphatase activity"/>
    <property type="evidence" value="ECO:0007669"/>
    <property type="project" value="TreeGrafter"/>
</dbReference>
<dbReference type="Gene3D" id="3.40.720.10">
    <property type="entry name" value="Alkaline Phosphatase, subunit A"/>
    <property type="match status" value="1"/>
</dbReference>
<dbReference type="AlphaFoldDB" id="E4RTR0"/>
<feature type="chain" id="PRO_5003185781" evidence="5">
    <location>
        <begin position="28"/>
        <end position="464"/>
    </location>
</feature>
<dbReference type="HOGENOM" id="CLU_008539_6_2_10"/>
<dbReference type="STRING" id="649349.Lbys_2088"/>
<feature type="binding site" evidence="3">
    <location>
        <position position="271"/>
    </location>
    <ligand>
        <name>Mg(2+)</name>
        <dbReference type="ChEBI" id="CHEBI:18420"/>
    </ligand>
</feature>
<dbReference type="KEGG" id="lby:Lbys_2088"/>
<dbReference type="SUPFAM" id="SSF53649">
    <property type="entry name" value="Alkaline phosphatase-like"/>
    <property type="match status" value="1"/>
</dbReference>
<feature type="binding site" evidence="3">
    <location>
        <position position="145"/>
    </location>
    <ligand>
        <name>Mg(2+)</name>
        <dbReference type="ChEBI" id="CHEBI:18420"/>
    </ligand>
</feature>
<dbReference type="PRINTS" id="PR00113">
    <property type="entry name" value="ALKPHPHTASE"/>
</dbReference>
<evidence type="ECO:0000256" key="2">
    <source>
        <dbReference type="PIRSR" id="PIRSR601952-1"/>
    </source>
</evidence>
<reference key="1">
    <citation type="submission" date="2010-11" db="EMBL/GenBank/DDBJ databases">
        <title>The complete genome of Leadbetterella byssophila DSM 17132.</title>
        <authorList>
            <consortium name="US DOE Joint Genome Institute (JGI-PGF)"/>
            <person name="Lucas S."/>
            <person name="Copeland A."/>
            <person name="Lapidus A."/>
            <person name="Glavina del Rio T."/>
            <person name="Dalin E."/>
            <person name="Tice H."/>
            <person name="Bruce D."/>
            <person name="Goodwin L."/>
            <person name="Pitluck S."/>
            <person name="Kyrpides N."/>
            <person name="Mavromatis K."/>
            <person name="Ivanova N."/>
            <person name="Teshima H."/>
            <person name="Brettin T."/>
            <person name="Detter J.C."/>
            <person name="Han C."/>
            <person name="Tapia R."/>
            <person name="Land M."/>
            <person name="Hauser L."/>
            <person name="Markowitz V."/>
            <person name="Cheng J.-F."/>
            <person name="Hugenholtz P."/>
            <person name="Woyke T."/>
            <person name="Wu D."/>
            <person name="Tindall B."/>
            <person name="Pomrenke H.G."/>
            <person name="Brambilla E."/>
            <person name="Klenk H.-P."/>
            <person name="Eisen J.A."/>
        </authorList>
    </citation>
    <scope>NUCLEOTIDE SEQUENCE [LARGE SCALE GENOMIC DNA]</scope>
    <source>
        <strain>DSM 17132</strain>
    </source>
</reference>
<dbReference type="GO" id="GO:0046872">
    <property type="term" value="F:metal ion binding"/>
    <property type="evidence" value="ECO:0007669"/>
    <property type="project" value="UniProtKB-KW"/>
</dbReference>
<proteinExistence type="inferred from homology"/>
<feature type="binding site" evidence="3">
    <location>
        <position position="42"/>
    </location>
    <ligand>
        <name>Zn(2+)</name>
        <dbReference type="ChEBI" id="CHEBI:29105"/>
        <label>2</label>
    </ligand>
</feature>
<dbReference type="Proteomes" id="UP000007435">
    <property type="component" value="Chromosome"/>
</dbReference>
<feature type="binding site" evidence="3">
    <location>
        <position position="42"/>
    </location>
    <ligand>
        <name>Mg(2+)</name>
        <dbReference type="ChEBI" id="CHEBI:18420"/>
    </ligand>
</feature>
<keyword evidence="3" id="KW-0460">Magnesium</keyword>
<evidence type="ECO:0000256" key="1">
    <source>
        <dbReference type="ARBA" id="ARBA00022553"/>
    </source>
</evidence>
<dbReference type="InterPro" id="IPR001952">
    <property type="entry name" value="Alkaline_phosphatase"/>
</dbReference>
<dbReference type="PANTHER" id="PTHR11596:SF5">
    <property type="entry name" value="ALKALINE PHOSPHATASE"/>
    <property type="match status" value="1"/>
</dbReference>
<feature type="binding site" evidence="3">
    <location>
        <position position="319"/>
    </location>
    <ligand>
        <name>Zn(2+)</name>
        <dbReference type="ChEBI" id="CHEBI:29105"/>
        <label>2</label>
    </ligand>
</feature>
<keyword evidence="7" id="KW-1185">Reference proteome</keyword>
<evidence type="ECO:0000313" key="6">
    <source>
        <dbReference type="EMBL" id="ADQ17784.1"/>
    </source>
</evidence>
<dbReference type="SMART" id="SM00098">
    <property type="entry name" value="alkPPc"/>
    <property type="match status" value="1"/>
</dbReference>
<gene>
    <name evidence="6" type="ordered locus">Lbys_2088</name>
</gene>
<dbReference type="OrthoDB" id="9794455at2"/>
<dbReference type="Pfam" id="PF00245">
    <property type="entry name" value="Alk_phosphatase"/>
    <property type="match status" value="1"/>
</dbReference>
<reference evidence="6 7" key="2">
    <citation type="journal article" date="2011" name="Stand. Genomic Sci.">
        <title>Complete genome sequence of Leadbetterella byssophila type strain (4M15).</title>
        <authorList>
            <person name="Abt B."/>
            <person name="Teshima H."/>
            <person name="Lucas S."/>
            <person name="Lapidus A."/>
            <person name="Del Rio T.G."/>
            <person name="Nolan M."/>
            <person name="Tice H."/>
            <person name="Cheng J.F."/>
            <person name="Pitluck S."/>
            <person name="Liolios K."/>
            <person name="Pagani I."/>
            <person name="Ivanova N."/>
            <person name="Mavromatis K."/>
            <person name="Pati A."/>
            <person name="Tapia R."/>
            <person name="Han C."/>
            <person name="Goodwin L."/>
            <person name="Chen A."/>
            <person name="Palaniappan K."/>
            <person name="Land M."/>
            <person name="Hauser L."/>
            <person name="Chang Y.J."/>
            <person name="Jeffries C.D."/>
            <person name="Rohde M."/>
            <person name="Goker M."/>
            <person name="Tindall B.J."/>
            <person name="Detter J.C."/>
            <person name="Woyke T."/>
            <person name="Bristow J."/>
            <person name="Eisen J.A."/>
            <person name="Markowitz V."/>
            <person name="Hugenholtz P."/>
            <person name="Klenk H.P."/>
            <person name="Kyrpides N.C."/>
        </authorList>
    </citation>
    <scope>NUCLEOTIDE SEQUENCE [LARGE SCALE GENOMIC DNA]</scope>
    <source>
        <strain evidence="7">DSM 17132 / JCM 16389 / KACC 11308 / NBRC 106382 / 4M15</strain>
    </source>
</reference>
<feature type="binding site" evidence="3">
    <location>
        <position position="143"/>
    </location>
    <ligand>
        <name>Mg(2+)</name>
        <dbReference type="ChEBI" id="CHEBI:18420"/>
    </ligand>
</feature>
<feature type="active site" description="Phosphoserine intermediate" evidence="2">
    <location>
        <position position="92"/>
    </location>
</feature>
<comment type="similarity">
    <text evidence="4">Belongs to the alkaline phosphatase family.</text>
</comment>
<dbReference type="RefSeq" id="WP_013408830.1">
    <property type="nucleotide sequence ID" value="NC_014655.1"/>
</dbReference>
<dbReference type="PANTHER" id="PTHR11596">
    <property type="entry name" value="ALKALINE PHOSPHATASE"/>
    <property type="match status" value="1"/>
</dbReference>
<feature type="binding site" evidence="3">
    <location>
        <position position="318"/>
    </location>
    <ligand>
        <name>Zn(2+)</name>
        <dbReference type="ChEBI" id="CHEBI:29105"/>
        <label>2</label>
    </ligand>
</feature>
<dbReference type="CDD" id="cd16012">
    <property type="entry name" value="ALP"/>
    <property type="match status" value="1"/>
</dbReference>
<dbReference type="Gene3D" id="1.10.1200.140">
    <property type="entry name" value="Alkaline phosphatase, crown domain"/>
    <property type="match status" value="1"/>
</dbReference>
<dbReference type="InterPro" id="IPR017850">
    <property type="entry name" value="Alkaline_phosphatase_core_sf"/>
</dbReference>
<evidence type="ECO:0000256" key="5">
    <source>
        <dbReference type="SAM" id="SignalP"/>
    </source>
</evidence>
<evidence type="ECO:0000256" key="4">
    <source>
        <dbReference type="RuleBase" id="RU003946"/>
    </source>
</evidence>
<feature type="binding site" evidence="3">
    <location>
        <position position="424"/>
    </location>
    <ligand>
        <name>Zn(2+)</name>
        <dbReference type="ChEBI" id="CHEBI:29105"/>
        <label>2</label>
    </ligand>
</feature>
<feature type="binding site" evidence="3">
    <location>
        <position position="280"/>
    </location>
    <ligand>
        <name>Zn(2+)</name>
        <dbReference type="ChEBI" id="CHEBI:29105"/>
        <label>2</label>
    </ligand>
</feature>
<keyword evidence="3" id="KW-0862">Zinc</keyword>
<accession>E4RTR0</accession>
<organism evidence="6 7">
    <name type="scientific">Leadbetterella byssophila (strain DSM 17132 / JCM 16389 / KACC 11308 / NBRC 106382 / 4M15)</name>
    <dbReference type="NCBI Taxonomy" id="649349"/>
    <lineage>
        <taxon>Bacteria</taxon>
        <taxon>Pseudomonadati</taxon>
        <taxon>Bacteroidota</taxon>
        <taxon>Cytophagia</taxon>
        <taxon>Cytophagales</taxon>
        <taxon>Leadbetterellaceae</taxon>
        <taxon>Leadbetterella</taxon>
    </lineage>
</organism>
<comment type="cofactor">
    <cofactor evidence="3">
        <name>Zn(2+)</name>
        <dbReference type="ChEBI" id="CHEBI:29105"/>
    </cofactor>
    <text evidence="3">Binds 2 Zn(2+) ions.</text>
</comment>
<evidence type="ECO:0000256" key="3">
    <source>
        <dbReference type="PIRSR" id="PIRSR601952-2"/>
    </source>
</evidence>
<dbReference type="eggNOG" id="COG1785">
    <property type="taxonomic scope" value="Bacteria"/>
</dbReference>
<dbReference type="InterPro" id="IPR042085">
    <property type="entry name" value="Ap_crown"/>
</dbReference>
<keyword evidence="1" id="KW-0597">Phosphoprotein</keyword>
<feature type="signal peptide" evidence="5">
    <location>
        <begin position="1"/>
        <end position="27"/>
    </location>
</feature>
<feature type="binding site" evidence="3">
    <location>
        <position position="276"/>
    </location>
    <ligand>
        <name>Zn(2+)</name>
        <dbReference type="ChEBI" id="CHEBI:29105"/>
        <label>2</label>
    </ligand>
</feature>